<comment type="similarity">
    <text evidence="4">Belongs to the Nudix hydrolase family.</text>
</comment>
<dbReference type="Proteomes" id="UP000231414">
    <property type="component" value="Unassembled WGS sequence"/>
</dbReference>
<comment type="cofactor">
    <cofactor evidence="1">
        <name>Mg(2+)</name>
        <dbReference type="ChEBI" id="CHEBI:18420"/>
    </cofactor>
</comment>
<dbReference type="Pfam" id="PF00293">
    <property type="entry name" value="NUDIX"/>
    <property type="match status" value="1"/>
</dbReference>
<evidence type="ECO:0000259" key="5">
    <source>
        <dbReference type="PROSITE" id="PS51462"/>
    </source>
</evidence>
<dbReference type="PANTHER" id="PTHR43046">
    <property type="entry name" value="GDP-MANNOSE MANNOSYL HYDROLASE"/>
    <property type="match status" value="1"/>
</dbReference>
<protein>
    <recommendedName>
        <fullName evidence="5">Nudix hydrolase domain-containing protein</fullName>
    </recommendedName>
</protein>
<evidence type="ECO:0000256" key="1">
    <source>
        <dbReference type="ARBA" id="ARBA00001946"/>
    </source>
</evidence>
<comment type="caution">
    <text evidence="6">The sequence shown here is derived from an EMBL/GenBank/DDBJ whole genome shotgun (WGS) entry which is preliminary data.</text>
</comment>
<dbReference type="InterPro" id="IPR015797">
    <property type="entry name" value="NUDIX_hydrolase-like_dom_sf"/>
</dbReference>
<evidence type="ECO:0000256" key="3">
    <source>
        <dbReference type="ARBA" id="ARBA00022842"/>
    </source>
</evidence>
<sequence length="143" mass="16018">MEMELVVPFVSGLLVENGRVLLGKHPIQAKVYPGFFDLPGGKIEPCESVEAALRREIGEETGYTVKAFLPQPLAVFHFHRGVMLSTATNANTGLGICYVVKRWSGQFKGSELTNWGWFDVSLTLGLKLTPWTDYYIRCYLAIF</sequence>
<evidence type="ECO:0000313" key="7">
    <source>
        <dbReference type="Proteomes" id="UP000231414"/>
    </source>
</evidence>
<name>A0A2H0X6K5_UNCKA</name>
<dbReference type="InterPro" id="IPR020084">
    <property type="entry name" value="NUDIX_hydrolase_CS"/>
</dbReference>
<dbReference type="PROSITE" id="PS00893">
    <property type="entry name" value="NUDIX_BOX"/>
    <property type="match status" value="1"/>
</dbReference>
<dbReference type="EMBL" id="PEYW01000048">
    <property type="protein sequence ID" value="PIS20542.1"/>
    <property type="molecule type" value="Genomic_DNA"/>
</dbReference>
<gene>
    <name evidence="6" type="ORF">COT52_03180</name>
</gene>
<dbReference type="Gene3D" id="3.90.79.10">
    <property type="entry name" value="Nucleoside Triphosphate Pyrophosphohydrolase"/>
    <property type="match status" value="1"/>
</dbReference>
<dbReference type="AlphaFoldDB" id="A0A2H0X6K5"/>
<dbReference type="InterPro" id="IPR020476">
    <property type="entry name" value="Nudix_hydrolase"/>
</dbReference>
<keyword evidence="2 4" id="KW-0378">Hydrolase</keyword>
<feature type="domain" description="Nudix hydrolase" evidence="5">
    <location>
        <begin position="4"/>
        <end position="140"/>
    </location>
</feature>
<dbReference type="PROSITE" id="PS51462">
    <property type="entry name" value="NUDIX"/>
    <property type="match status" value="1"/>
</dbReference>
<dbReference type="PANTHER" id="PTHR43046:SF12">
    <property type="entry name" value="GDP-MANNOSE MANNOSYL HYDROLASE"/>
    <property type="match status" value="1"/>
</dbReference>
<evidence type="ECO:0000256" key="4">
    <source>
        <dbReference type="RuleBase" id="RU003476"/>
    </source>
</evidence>
<keyword evidence="3" id="KW-0460">Magnesium</keyword>
<dbReference type="PRINTS" id="PR00502">
    <property type="entry name" value="NUDIXFAMILY"/>
</dbReference>
<dbReference type="GO" id="GO:0016787">
    <property type="term" value="F:hydrolase activity"/>
    <property type="evidence" value="ECO:0007669"/>
    <property type="project" value="UniProtKB-KW"/>
</dbReference>
<dbReference type="InterPro" id="IPR000086">
    <property type="entry name" value="NUDIX_hydrolase_dom"/>
</dbReference>
<reference evidence="7" key="1">
    <citation type="submission" date="2017-09" db="EMBL/GenBank/DDBJ databases">
        <title>Depth-based differentiation of microbial function through sediment-hosted aquifers and enrichment of novel symbionts in the deep terrestrial subsurface.</title>
        <authorList>
            <person name="Probst A.J."/>
            <person name="Ladd B."/>
            <person name="Jarett J.K."/>
            <person name="Geller-Mcgrath D.E."/>
            <person name="Sieber C.M.K."/>
            <person name="Emerson J.B."/>
            <person name="Anantharaman K."/>
            <person name="Thomas B.C."/>
            <person name="Malmstrom R."/>
            <person name="Stieglmeier M."/>
            <person name="Klingl A."/>
            <person name="Woyke T."/>
            <person name="Ryan C.M."/>
            <person name="Banfield J.F."/>
        </authorList>
    </citation>
    <scope>NUCLEOTIDE SEQUENCE [LARGE SCALE GENOMIC DNA]</scope>
</reference>
<accession>A0A2H0X6K5</accession>
<organism evidence="6 7">
    <name type="scientific">candidate division WWE3 bacterium CG08_land_8_20_14_0_20_43_13</name>
    <dbReference type="NCBI Taxonomy" id="1975087"/>
    <lineage>
        <taxon>Bacteria</taxon>
        <taxon>Katanobacteria</taxon>
    </lineage>
</organism>
<dbReference type="SUPFAM" id="SSF55811">
    <property type="entry name" value="Nudix"/>
    <property type="match status" value="1"/>
</dbReference>
<proteinExistence type="inferred from homology"/>
<evidence type="ECO:0000313" key="6">
    <source>
        <dbReference type="EMBL" id="PIS20542.1"/>
    </source>
</evidence>
<evidence type="ECO:0000256" key="2">
    <source>
        <dbReference type="ARBA" id="ARBA00022801"/>
    </source>
</evidence>